<feature type="binding site" evidence="7">
    <location>
        <position position="68"/>
    </location>
    <ligand>
        <name>substrate</name>
    </ligand>
</feature>
<dbReference type="SUPFAM" id="SSF52972">
    <property type="entry name" value="ITPase-like"/>
    <property type="match status" value="1"/>
</dbReference>
<dbReference type="Pfam" id="PF01725">
    <property type="entry name" value="Ham1p_like"/>
    <property type="match status" value="1"/>
</dbReference>
<dbReference type="EC" id="3.6.1.66" evidence="7"/>
<keyword evidence="2 7" id="KW-0479">Metal-binding</keyword>
<comment type="caution">
    <text evidence="7">Lacks conserved residue(s) required for the propagation of feature annotation.</text>
</comment>
<evidence type="ECO:0000256" key="8">
    <source>
        <dbReference type="RuleBase" id="RU003781"/>
    </source>
</evidence>
<dbReference type="InterPro" id="IPR020922">
    <property type="entry name" value="dITP/XTP_pyrophosphatase"/>
</dbReference>
<feature type="binding site" evidence="7">
    <location>
        <begin position="149"/>
        <end position="152"/>
    </location>
    <ligand>
        <name>substrate</name>
    </ligand>
</feature>
<organism evidence="9 10">
    <name type="scientific">Sneathia sanguinegens</name>
    <dbReference type="NCBI Taxonomy" id="40543"/>
    <lineage>
        <taxon>Bacteria</taxon>
        <taxon>Fusobacteriati</taxon>
        <taxon>Fusobacteriota</taxon>
        <taxon>Fusobacteriia</taxon>
        <taxon>Fusobacteriales</taxon>
        <taxon>Leptotrichiaceae</taxon>
        <taxon>Sneathia</taxon>
    </lineage>
</organism>
<dbReference type="Proteomes" id="UP001225134">
    <property type="component" value="Unassembled WGS sequence"/>
</dbReference>
<evidence type="ECO:0000256" key="3">
    <source>
        <dbReference type="ARBA" id="ARBA00022741"/>
    </source>
</evidence>
<dbReference type="HAMAP" id="MF_01405">
    <property type="entry name" value="Non_canon_purine_NTPase"/>
    <property type="match status" value="1"/>
</dbReference>
<comment type="subunit">
    <text evidence="7">Homodimer.</text>
</comment>
<feature type="active site" description="Proton acceptor" evidence="7">
    <location>
        <position position="67"/>
    </location>
</feature>
<feature type="binding site" evidence="7">
    <location>
        <position position="67"/>
    </location>
    <ligand>
        <name>Mg(2+)</name>
        <dbReference type="ChEBI" id="CHEBI:18420"/>
    </ligand>
</feature>
<dbReference type="RefSeq" id="WP_285152699.1">
    <property type="nucleotide sequence ID" value="NZ_JASSPP010000002.1"/>
</dbReference>
<evidence type="ECO:0000313" key="10">
    <source>
        <dbReference type="Proteomes" id="UP001225134"/>
    </source>
</evidence>
<dbReference type="InterPro" id="IPR002637">
    <property type="entry name" value="RdgB/HAM1"/>
</dbReference>
<comment type="catalytic activity">
    <reaction evidence="7">
        <text>ITP + H2O = IMP + diphosphate + H(+)</text>
        <dbReference type="Rhea" id="RHEA:29399"/>
        <dbReference type="ChEBI" id="CHEBI:15377"/>
        <dbReference type="ChEBI" id="CHEBI:15378"/>
        <dbReference type="ChEBI" id="CHEBI:33019"/>
        <dbReference type="ChEBI" id="CHEBI:58053"/>
        <dbReference type="ChEBI" id="CHEBI:61402"/>
        <dbReference type="EC" id="3.6.1.66"/>
    </reaction>
</comment>
<keyword evidence="5 7" id="KW-0460">Magnesium</keyword>
<comment type="function">
    <text evidence="7">Pyrophosphatase that catalyzes the hydrolysis of nucleoside triphosphates to their monophosphate derivatives, with a high preference for the non-canonical purine nucleotides XTP (xanthosine triphosphate), dITP (deoxyinosine triphosphate) and ITP. Seems to function as a house-cleaning enzyme that removes non-canonical purine nucleotides from the nucleotide pool, thus preventing their incorporation into DNA/RNA and avoiding chromosomal lesions.</text>
</comment>
<evidence type="ECO:0000256" key="1">
    <source>
        <dbReference type="ARBA" id="ARBA00008023"/>
    </source>
</evidence>
<feature type="binding site" evidence="7">
    <location>
        <begin position="8"/>
        <end position="13"/>
    </location>
    <ligand>
        <name>substrate</name>
    </ligand>
</feature>
<comment type="caution">
    <text evidence="9">The sequence shown here is derived from an EMBL/GenBank/DDBJ whole genome shotgun (WGS) entry which is preliminary data.</text>
</comment>
<keyword evidence="10" id="KW-1185">Reference proteome</keyword>
<dbReference type="PANTHER" id="PTHR11067:SF9">
    <property type="entry name" value="INOSINE TRIPHOSPHATE PYROPHOSPHATASE"/>
    <property type="match status" value="1"/>
</dbReference>
<evidence type="ECO:0000313" key="9">
    <source>
        <dbReference type="EMBL" id="MDK9580340.1"/>
    </source>
</evidence>
<dbReference type="CDD" id="cd00515">
    <property type="entry name" value="HAM1"/>
    <property type="match status" value="1"/>
</dbReference>
<dbReference type="Gene3D" id="3.90.950.10">
    <property type="match status" value="1"/>
</dbReference>
<comment type="cofactor">
    <cofactor evidence="7">
        <name>Mg(2+)</name>
        <dbReference type="ChEBI" id="CHEBI:18420"/>
    </cofactor>
    <text evidence="7">Binds 1 Mg(2+) ion per subunit.</text>
</comment>
<sequence length="194" mass="22015">MKEIILATSNKGKVKEFNEMANKYGVNFVSITMPSVVEDGLTFEENSLIKAKAVRELNKDKAIVSDDSGLCIDCLDGKPGIHTARYRNDLDTYEERGQALIEEVNKKNTTRTAHFVCVITLLKTNGEYITFRGETEGEIAKESMGTKGHGYDPIFFSYDLNKTFGMADIEEKDRVSHRARAFQKFIQWLKENEL</sequence>
<comment type="catalytic activity">
    <reaction evidence="7">
        <text>XTP + H2O = XMP + diphosphate + H(+)</text>
        <dbReference type="Rhea" id="RHEA:28610"/>
        <dbReference type="ChEBI" id="CHEBI:15377"/>
        <dbReference type="ChEBI" id="CHEBI:15378"/>
        <dbReference type="ChEBI" id="CHEBI:33019"/>
        <dbReference type="ChEBI" id="CHEBI:57464"/>
        <dbReference type="ChEBI" id="CHEBI:61314"/>
        <dbReference type="EC" id="3.6.1.66"/>
    </reaction>
</comment>
<evidence type="ECO:0000256" key="2">
    <source>
        <dbReference type="ARBA" id="ARBA00022723"/>
    </source>
</evidence>
<feature type="binding site" evidence="7">
    <location>
        <begin position="177"/>
        <end position="178"/>
    </location>
    <ligand>
        <name>substrate</name>
    </ligand>
</feature>
<comment type="catalytic activity">
    <reaction evidence="7">
        <text>dITP + H2O = dIMP + diphosphate + H(+)</text>
        <dbReference type="Rhea" id="RHEA:28342"/>
        <dbReference type="ChEBI" id="CHEBI:15377"/>
        <dbReference type="ChEBI" id="CHEBI:15378"/>
        <dbReference type="ChEBI" id="CHEBI:33019"/>
        <dbReference type="ChEBI" id="CHEBI:61194"/>
        <dbReference type="ChEBI" id="CHEBI:61382"/>
        <dbReference type="EC" id="3.6.1.66"/>
    </reaction>
</comment>
<reference evidence="9 10" key="1">
    <citation type="submission" date="2023-06" db="EMBL/GenBank/DDBJ databases">
        <title>Antibody response to the Sneathia vaginalis cytopathogenic toxin A during pregnancy.</title>
        <authorList>
            <person name="Mccoy Z.T."/>
            <person name="Serrano M.G."/>
            <person name="Spaine K."/>
            <person name="Edwards D.J."/>
            <person name="Buck G.A."/>
            <person name="Jefferson K."/>
        </authorList>
    </citation>
    <scope>NUCLEOTIDE SEQUENCE [LARGE SCALE GENOMIC DNA]</scope>
    <source>
        <strain evidence="9 10">CCUG 42621</strain>
    </source>
</reference>
<dbReference type="EMBL" id="JASSPP010000002">
    <property type="protein sequence ID" value="MDK9580340.1"/>
    <property type="molecule type" value="Genomic_DNA"/>
</dbReference>
<comment type="similarity">
    <text evidence="1 7 8">Belongs to the HAM1 NTPase family.</text>
</comment>
<name>A0ABT7HIK0_9FUSO</name>
<keyword evidence="6 7" id="KW-0546">Nucleotide metabolism</keyword>
<dbReference type="InterPro" id="IPR029001">
    <property type="entry name" value="ITPase-like_fam"/>
</dbReference>
<feature type="binding site" evidence="7">
    <location>
        <position position="172"/>
    </location>
    <ligand>
        <name>substrate</name>
    </ligand>
</feature>
<evidence type="ECO:0000256" key="6">
    <source>
        <dbReference type="ARBA" id="ARBA00023080"/>
    </source>
</evidence>
<evidence type="ECO:0000256" key="7">
    <source>
        <dbReference type="HAMAP-Rule" id="MF_01405"/>
    </source>
</evidence>
<gene>
    <name evidence="9" type="primary">rdgB</name>
    <name evidence="9" type="ORF">QQA45_02240</name>
</gene>
<dbReference type="NCBIfam" id="TIGR00042">
    <property type="entry name" value="RdgB/HAM1 family non-canonical purine NTP pyrophosphatase"/>
    <property type="match status" value="1"/>
</dbReference>
<proteinExistence type="inferred from homology"/>
<evidence type="ECO:0000256" key="5">
    <source>
        <dbReference type="ARBA" id="ARBA00022842"/>
    </source>
</evidence>
<evidence type="ECO:0000256" key="4">
    <source>
        <dbReference type="ARBA" id="ARBA00022801"/>
    </source>
</evidence>
<keyword evidence="4 7" id="KW-0378">Hydrolase</keyword>
<dbReference type="PANTHER" id="PTHR11067">
    <property type="entry name" value="INOSINE TRIPHOSPHATE PYROPHOSPHATASE/HAM1 PROTEIN"/>
    <property type="match status" value="1"/>
</dbReference>
<accession>A0ABT7HIK0</accession>
<keyword evidence="3 7" id="KW-0547">Nucleotide-binding</keyword>
<protein>
    <recommendedName>
        <fullName evidence="7">dITP/XTP pyrophosphatase</fullName>
        <ecNumber evidence="7">3.6.1.66</ecNumber>
    </recommendedName>
    <alternativeName>
        <fullName evidence="7">Non-canonical purine NTP pyrophosphatase</fullName>
    </alternativeName>
    <alternativeName>
        <fullName evidence="7">Non-standard purine NTP pyrophosphatase</fullName>
    </alternativeName>
    <alternativeName>
        <fullName evidence="7">Nucleoside-triphosphate diphosphatase</fullName>
    </alternativeName>
    <alternativeName>
        <fullName evidence="7">Nucleoside-triphosphate pyrophosphatase</fullName>
        <shortName evidence="7">NTPase</shortName>
    </alternativeName>
</protein>